<reference evidence="2 3" key="1">
    <citation type="journal article" date="2008" name="BMC Genomics">
        <title>The missing link: Bordetella petrii is endowed with both the metabolic versatility of environmental bacteria and virulence traits of pathogenic Bordetellae.</title>
        <authorList>
            <person name="Gross R."/>
            <person name="Guzman C.A."/>
            <person name="Sebaihia M."/>
            <person name="Martins Dos Santos V.A."/>
            <person name="Pieper D.H."/>
            <person name="Koebnik R."/>
            <person name="Lechner M."/>
            <person name="Bartels D."/>
            <person name="Buhrmester J."/>
            <person name="Choudhuri J.V."/>
            <person name="Ebensen T."/>
            <person name="Gaigalat L."/>
            <person name="Herrmann S."/>
            <person name="Khachane A.N."/>
            <person name="Larisch C."/>
            <person name="Link S."/>
            <person name="Linke B."/>
            <person name="Meyer F."/>
            <person name="Mormann S."/>
            <person name="Nakunst D."/>
            <person name="Rueckert C."/>
            <person name="Schneiker-Bekel S."/>
            <person name="Schulze K."/>
            <person name="Vorhoelter F.J."/>
            <person name="Yevsa T."/>
            <person name="Engle J.T."/>
            <person name="Goldman W.E."/>
            <person name="Puehler A."/>
            <person name="Goebel U.B."/>
            <person name="Goesmann A."/>
            <person name="Bloecker H."/>
            <person name="Kaiser O."/>
            <person name="Martinez-Arias R."/>
        </authorList>
    </citation>
    <scope>NUCLEOTIDE SEQUENCE [LARGE SCALE GENOMIC DNA]</scope>
    <source>
        <strain evidence="3">ATCC BAA-461 / DSM 12804 / CCUG 43448 / CIP 107267 / Se-1111R</strain>
    </source>
</reference>
<gene>
    <name evidence="2" type="ordered locus">Bpet0636</name>
</gene>
<protein>
    <submittedName>
        <fullName evidence="2">Uncharacterized protein</fullName>
    </submittedName>
</protein>
<dbReference type="EMBL" id="AM902716">
    <property type="protein sequence ID" value="CAP40968.1"/>
    <property type="molecule type" value="Genomic_DNA"/>
</dbReference>
<dbReference type="KEGG" id="bpt:Bpet0636"/>
<keyword evidence="1" id="KW-0812">Transmembrane</keyword>
<organism evidence="2 3">
    <name type="scientific">Bordetella petrii (strain ATCC BAA-461 / DSM 12804 / CCUG 43448 / CIP 107267 / Se-1111R)</name>
    <dbReference type="NCBI Taxonomy" id="340100"/>
    <lineage>
        <taxon>Bacteria</taxon>
        <taxon>Pseudomonadati</taxon>
        <taxon>Pseudomonadota</taxon>
        <taxon>Betaproteobacteria</taxon>
        <taxon>Burkholderiales</taxon>
        <taxon>Alcaligenaceae</taxon>
        <taxon>Bordetella</taxon>
    </lineage>
</organism>
<accession>A9I4A1</accession>
<evidence type="ECO:0000313" key="3">
    <source>
        <dbReference type="Proteomes" id="UP000001225"/>
    </source>
</evidence>
<dbReference type="eggNOG" id="ENOG50333D0">
    <property type="taxonomic scope" value="Bacteria"/>
</dbReference>
<dbReference type="AlphaFoldDB" id="A9I4A1"/>
<feature type="transmembrane region" description="Helical" evidence="1">
    <location>
        <begin position="99"/>
        <end position="121"/>
    </location>
</feature>
<dbReference type="Proteomes" id="UP000001225">
    <property type="component" value="Chromosome"/>
</dbReference>
<sequence length="268" mass="30234">MNLAVPAIVVFFVLLPGFIFRSRLKLVEKESQDFSPFGQVVAGGVVCAALLHGVVLAGAYFLDRTARLDLFVHVLVSPSTLAAEDFRAIAGSAWQIAQYFGALYVLAILVPTAIRACIVYFELDRFDSCLSKLFRFHRAPWYYLLSKADFKASERPMLLISVSAIVEVAGQAYLYHGFLDEYFTDKDGQLDRIVLTATERRRIEQDRAIEKPIQSAGENEPDVGPQDVAVRFYPITGDYFVLRYSEIITLNIHYYRAEVPTQKETQQS</sequence>
<evidence type="ECO:0000256" key="1">
    <source>
        <dbReference type="SAM" id="Phobius"/>
    </source>
</evidence>
<name>A9I4A1_BORPD</name>
<proteinExistence type="predicted"/>
<keyword evidence="3" id="KW-1185">Reference proteome</keyword>
<keyword evidence="1" id="KW-1133">Transmembrane helix</keyword>
<keyword evidence="1" id="KW-0472">Membrane</keyword>
<feature type="transmembrane region" description="Helical" evidence="1">
    <location>
        <begin position="37"/>
        <end position="62"/>
    </location>
</feature>
<evidence type="ECO:0000313" key="2">
    <source>
        <dbReference type="EMBL" id="CAP40968.1"/>
    </source>
</evidence>